<comment type="subcellular location">
    <subcellularLocation>
        <location evidence="1">Cell membrane</location>
        <topology evidence="1">Multi-pass membrane protein</topology>
    </subcellularLocation>
</comment>
<evidence type="ECO:0000313" key="8">
    <source>
        <dbReference type="Proteomes" id="UP000555728"/>
    </source>
</evidence>
<feature type="transmembrane region" description="Helical" evidence="6">
    <location>
        <begin position="141"/>
        <end position="165"/>
    </location>
</feature>
<feature type="transmembrane region" description="Helical" evidence="6">
    <location>
        <begin position="261"/>
        <end position="281"/>
    </location>
</feature>
<evidence type="ECO:0000313" key="7">
    <source>
        <dbReference type="EMBL" id="MBB4284326.1"/>
    </source>
</evidence>
<dbReference type="PANTHER" id="PTHR39087:SF2">
    <property type="entry name" value="UPF0104 MEMBRANE PROTEIN MJ1595"/>
    <property type="match status" value="1"/>
</dbReference>
<dbReference type="Pfam" id="PF03706">
    <property type="entry name" value="LPG_synthase_TM"/>
    <property type="match status" value="1"/>
</dbReference>
<feature type="transmembrane region" description="Helical" evidence="6">
    <location>
        <begin position="235"/>
        <end position="254"/>
    </location>
</feature>
<dbReference type="InterPro" id="IPR022791">
    <property type="entry name" value="L-PG_synthase/AglD"/>
</dbReference>
<feature type="transmembrane region" description="Helical" evidence="6">
    <location>
        <begin position="313"/>
        <end position="332"/>
    </location>
</feature>
<evidence type="ECO:0000256" key="6">
    <source>
        <dbReference type="SAM" id="Phobius"/>
    </source>
</evidence>
<keyword evidence="5 6" id="KW-0472">Membrane</keyword>
<dbReference type="PANTHER" id="PTHR39087">
    <property type="entry name" value="UPF0104 MEMBRANE PROTEIN MJ1595"/>
    <property type="match status" value="1"/>
</dbReference>
<keyword evidence="2" id="KW-1003">Cell membrane</keyword>
<sequence length="345" mass="34563">MSSAASDSSAPRRRGLLRTLAWQLALGAGLCAGLALWLLPDGALAPLGTALATTEPGPVLLAGALYPLVMLSRARRLAVAVPHLAGAAATTTAAPPPLGRMARVAALHSMLASFAPMRLGELSLVWLLHRAAGTPLAAGSALLLVLRLLDLAVVLGAGLLALALLPAARAALPQGGAIAAALLALLAVGLLLAPWLAQRLRRLRPPGAATGRLARLWTTLLGALAAQTPARLGHLLGWTLVIWGLIFAMAWLCANATATPVGLAGGIAGGSATALASVLPVNTFANAGTFEAAWVLALIPAGLDEATALATGLVFHGISLLGSALLGGLALLGGGRRLLYGAPPQ</sequence>
<dbReference type="Proteomes" id="UP000555728">
    <property type="component" value="Unassembled WGS sequence"/>
</dbReference>
<feature type="transmembrane region" description="Helical" evidence="6">
    <location>
        <begin position="45"/>
        <end position="65"/>
    </location>
</feature>
<proteinExistence type="predicted"/>
<keyword evidence="4 6" id="KW-1133">Transmembrane helix</keyword>
<evidence type="ECO:0000256" key="5">
    <source>
        <dbReference type="ARBA" id="ARBA00023136"/>
    </source>
</evidence>
<gene>
    <name evidence="7" type="ORF">GGD88_000032</name>
</gene>
<evidence type="ECO:0000256" key="1">
    <source>
        <dbReference type="ARBA" id="ARBA00004651"/>
    </source>
</evidence>
<dbReference type="EMBL" id="JACIGI010000001">
    <property type="protein sequence ID" value="MBB4284326.1"/>
    <property type="molecule type" value="Genomic_DNA"/>
</dbReference>
<organism evidence="7 8">
    <name type="scientific">Roseospira goensis</name>
    <dbReference type="NCBI Taxonomy" id="391922"/>
    <lineage>
        <taxon>Bacteria</taxon>
        <taxon>Pseudomonadati</taxon>
        <taxon>Pseudomonadota</taxon>
        <taxon>Alphaproteobacteria</taxon>
        <taxon>Rhodospirillales</taxon>
        <taxon>Rhodospirillaceae</taxon>
        <taxon>Roseospira</taxon>
    </lineage>
</organism>
<keyword evidence="8" id="KW-1185">Reference proteome</keyword>
<keyword evidence="3 6" id="KW-0812">Transmembrane</keyword>
<reference evidence="7 8" key="1">
    <citation type="submission" date="2020-08" db="EMBL/GenBank/DDBJ databases">
        <title>Genome sequencing of Purple Non-Sulfur Bacteria from various extreme environments.</title>
        <authorList>
            <person name="Mayer M."/>
        </authorList>
    </citation>
    <scope>NUCLEOTIDE SEQUENCE [LARGE SCALE GENOMIC DNA]</scope>
    <source>
        <strain evidence="7 8">JA135</strain>
    </source>
</reference>
<protein>
    <submittedName>
        <fullName evidence="7">Uncharacterized membrane protein YbhN (UPF0104 family)</fullName>
    </submittedName>
</protein>
<feature type="transmembrane region" description="Helical" evidence="6">
    <location>
        <begin position="20"/>
        <end position="39"/>
    </location>
</feature>
<dbReference type="GO" id="GO:0005886">
    <property type="term" value="C:plasma membrane"/>
    <property type="evidence" value="ECO:0007669"/>
    <property type="project" value="UniProtKB-SubCell"/>
</dbReference>
<evidence type="ECO:0000256" key="2">
    <source>
        <dbReference type="ARBA" id="ARBA00022475"/>
    </source>
</evidence>
<comment type="caution">
    <text evidence="7">The sequence shown here is derived from an EMBL/GenBank/DDBJ whole genome shotgun (WGS) entry which is preliminary data.</text>
</comment>
<name>A0A7W6WIK3_9PROT</name>
<evidence type="ECO:0000256" key="3">
    <source>
        <dbReference type="ARBA" id="ARBA00022692"/>
    </source>
</evidence>
<evidence type="ECO:0000256" key="4">
    <source>
        <dbReference type="ARBA" id="ARBA00022989"/>
    </source>
</evidence>
<accession>A0A7W6WIK3</accession>
<dbReference type="RefSeq" id="WP_184430814.1">
    <property type="nucleotide sequence ID" value="NZ_JACIGI010000001.1"/>
</dbReference>
<feature type="transmembrane region" description="Helical" evidence="6">
    <location>
        <begin position="177"/>
        <end position="197"/>
    </location>
</feature>
<dbReference type="AlphaFoldDB" id="A0A7W6WIK3"/>